<dbReference type="EMBL" id="BART01007084">
    <property type="protein sequence ID" value="GAG53963.1"/>
    <property type="molecule type" value="Genomic_DNA"/>
</dbReference>
<organism evidence="1">
    <name type="scientific">marine sediment metagenome</name>
    <dbReference type="NCBI Taxonomy" id="412755"/>
    <lineage>
        <taxon>unclassified sequences</taxon>
        <taxon>metagenomes</taxon>
        <taxon>ecological metagenomes</taxon>
    </lineage>
</organism>
<feature type="non-terminal residue" evidence="1">
    <location>
        <position position="1"/>
    </location>
</feature>
<comment type="caution">
    <text evidence="1">The sequence shown here is derived from an EMBL/GenBank/DDBJ whole genome shotgun (WGS) entry which is preliminary data.</text>
</comment>
<evidence type="ECO:0000313" key="1">
    <source>
        <dbReference type="EMBL" id="GAG53963.1"/>
    </source>
</evidence>
<sequence length="109" mass="12855">DQNKAYEKGWTLAAFMPDESSGGLFLVRLAGKEAGYYAQKATNVARRENKRRRLQVPFDSLWAYVYEEVDNPNEWQIDRAFQRLVQDRQYDDLHARAHLDELLQQYDGE</sequence>
<dbReference type="AlphaFoldDB" id="X0Z0G7"/>
<protein>
    <submittedName>
        <fullName evidence="1">Uncharacterized protein</fullName>
    </submittedName>
</protein>
<gene>
    <name evidence="1" type="ORF">S01H4_16167</name>
</gene>
<accession>X0Z0G7</accession>
<name>X0Z0G7_9ZZZZ</name>
<reference evidence="1" key="1">
    <citation type="journal article" date="2014" name="Front. Microbiol.">
        <title>High frequency of phylogenetically diverse reductive dehalogenase-homologous genes in deep subseafloor sedimentary metagenomes.</title>
        <authorList>
            <person name="Kawai M."/>
            <person name="Futagami T."/>
            <person name="Toyoda A."/>
            <person name="Takaki Y."/>
            <person name="Nishi S."/>
            <person name="Hori S."/>
            <person name="Arai W."/>
            <person name="Tsubouchi T."/>
            <person name="Morono Y."/>
            <person name="Uchiyama I."/>
            <person name="Ito T."/>
            <person name="Fujiyama A."/>
            <person name="Inagaki F."/>
            <person name="Takami H."/>
        </authorList>
    </citation>
    <scope>NUCLEOTIDE SEQUENCE</scope>
    <source>
        <strain evidence="1">Expedition CK06-06</strain>
    </source>
</reference>
<proteinExistence type="predicted"/>